<gene>
    <name evidence="2" type="ORF">F2Q69_00021955</name>
</gene>
<feature type="region of interest" description="Disordered" evidence="1">
    <location>
        <begin position="128"/>
        <end position="154"/>
    </location>
</feature>
<accession>A0A8S9Q7W4</accession>
<feature type="compositionally biased region" description="Basic residues" evidence="1">
    <location>
        <begin position="69"/>
        <end position="78"/>
    </location>
</feature>
<feature type="region of interest" description="Disordered" evidence="1">
    <location>
        <begin position="1"/>
        <end position="45"/>
    </location>
</feature>
<reference evidence="2" key="1">
    <citation type="submission" date="2019-12" db="EMBL/GenBank/DDBJ databases">
        <title>Genome sequencing and annotation of Brassica cretica.</title>
        <authorList>
            <person name="Studholme D.J."/>
            <person name="Sarris P."/>
        </authorList>
    </citation>
    <scope>NUCLEOTIDE SEQUENCE</scope>
    <source>
        <strain evidence="2">PFS-109/04</strain>
        <tissue evidence="2">Leaf</tissue>
    </source>
</reference>
<protein>
    <submittedName>
        <fullName evidence="2">Uncharacterized protein</fullName>
    </submittedName>
</protein>
<sequence>MATRRPSKSFRGTPQHPRKHHATLDQADPNQTKRSSRFTQIGQTDIIYGKSSTNSTWFGPDLFMEARRSSKPSRRHPKSPQLHQHPGDQDHNLHSIISPIRSYIWSIHLASIIHLANPDFQPATFGIRAQAPESGSNGREGTRPKPRGHIEPTVRTRKVVAQEGQRVLPKEANFQPNQGHAIVYCLDQKSDIPKAMKMSKSVGQNTLIRFKEKPDPAIVKVKAKASPILDKSFHESSTTCMMHLSLSKSVITGIKDPISHGDDTPRGNLLMDQKDKQSKLLKEAKPVTKVSNQGKCLTPPLDTGLNVYILGTGIPDESHILTEVPRAEPVHELNQNPHHKWKPKTEQSVVQVPKPEESLNDEDNFYGFYTQEGVQDNLNWAKIFTEKEVINFRSQRFLSPSICEYATLEEDSSPNKKHPEPNPIIEVKRSLPDFQKAQDHKIWSRKSEDVINLPKPAKPVLHLPYLRDPGFTSNQTQEWQPGDLLSHSEALQNILESTMPHWIMRIPIKPKDQAGLLKLAKPILFMESLQPTTLSSTQTYSWRPGDHLNHPEDIQEALSCTSTQEIRWISLPINLPYLAASTLNFLEEFLQLFIQDQRPYSSSRQLRDISGRLLDRGYIQKLSRYKIIQDSLLKAQIKLMASSHGAIKAFSAKTFISIYLFPLVNFRLLESVLVEPI</sequence>
<proteinExistence type="predicted"/>
<comment type="caution">
    <text evidence="2">The sequence shown here is derived from an EMBL/GenBank/DDBJ whole genome shotgun (WGS) entry which is preliminary data.</text>
</comment>
<organism evidence="2 3">
    <name type="scientific">Brassica cretica</name>
    <name type="common">Mustard</name>
    <dbReference type="NCBI Taxonomy" id="69181"/>
    <lineage>
        <taxon>Eukaryota</taxon>
        <taxon>Viridiplantae</taxon>
        <taxon>Streptophyta</taxon>
        <taxon>Embryophyta</taxon>
        <taxon>Tracheophyta</taxon>
        <taxon>Spermatophyta</taxon>
        <taxon>Magnoliopsida</taxon>
        <taxon>eudicotyledons</taxon>
        <taxon>Gunneridae</taxon>
        <taxon>Pentapetalae</taxon>
        <taxon>rosids</taxon>
        <taxon>malvids</taxon>
        <taxon>Brassicales</taxon>
        <taxon>Brassicaceae</taxon>
        <taxon>Brassiceae</taxon>
        <taxon>Brassica</taxon>
    </lineage>
</organism>
<evidence type="ECO:0000313" key="3">
    <source>
        <dbReference type="Proteomes" id="UP000712600"/>
    </source>
</evidence>
<evidence type="ECO:0000313" key="2">
    <source>
        <dbReference type="EMBL" id="KAF3537151.1"/>
    </source>
</evidence>
<dbReference type="Proteomes" id="UP000712600">
    <property type="component" value="Unassembled WGS sequence"/>
</dbReference>
<dbReference type="AlphaFoldDB" id="A0A8S9Q7W4"/>
<feature type="compositionally biased region" description="Basic and acidic residues" evidence="1">
    <location>
        <begin position="140"/>
        <end position="154"/>
    </location>
</feature>
<name>A0A8S9Q7W4_BRACR</name>
<feature type="region of interest" description="Disordered" evidence="1">
    <location>
        <begin position="67"/>
        <end position="93"/>
    </location>
</feature>
<dbReference type="EMBL" id="QGKX02001290">
    <property type="protein sequence ID" value="KAF3537151.1"/>
    <property type="molecule type" value="Genomic_DNA"/>
</dbReference>
<feature type="compositionally biased region" description="Polar residues" evidence="1">
    <location>
        <begin position="28"/>
        <end position="43"/>
    </location>
</feature>
<evidence type="ECO:0000256" key="1">
    <source>
        <dbReference type="SAM" id="MobiDB-lite"/>
    </source>
</evidence>